<feature type="transmembrane region" description="Helical" evidence="8">
    <location>
        <begin position="14"/>
        <end position="33"/>
    </location>
</feature>
<dbReference type="RefSeq" id="WP_074645725.1">
    <property type="nucleotide sequence ID" value="NZ_FNBL01000007.1"/>
</dbReference>
<keyword evidence="3" id="KW-0808">Transferase</keyword>
<feature type="transmembrane region" description="Helical" evidence="8">
    <location>
        <begin position="144"/>
        <end position="163"/>
    </location>
</feature>
<dbReference type="GO" id="GO:0005886">
    <property type="term" value="C:plasma membrane"/>
    <property type="evidence" value="ECO:0007669"/>
    <property type="project" value="UniProtKB-SubCell"/>
</dbReference>
<gene>
    <name evidence="9" type="ORF">SAMN04488117_107143</name>
</gene>
<accession>A0A1G7NXI4</accession>
<dbReference type="InterPro" id="IPR018584">
    <property type="entry name" value="GT87"/>
</dbReference>
<keyword evidence="4 8" id="KW-0812">Transmembrane</keyword>
<organism evidence="9 10">
    <name type="scientific">Celeribacter baekdonensis</name>
    <dbReference type="NCBI Taxonomy" id="875171"/>
    <lineage>
        <taxon>Bacteria</taxon>
        <taxon>Pseudomonadati</taxon>
        <taxon>Pseudomonadota</taxon>
        <taxon>Alphaproteobacteria</taxon>
        <taxon>Rhodobacterales</taxon>
        <taxon>Roseobacteraceae</taxon>
        <taxon>Celeribacter</taxon>
    </lineage>
</organism>
<feature type="transmembrane region" description="Helical" evidence="8">
    <location>
        <begin position="404"/>
        <end position="422"/>
    </location>
</feature>
<reference evidence="9 10" key="1">
    <citation type="submission" date="2016-10" db="EMBL/GenBank/DDBJ databases">
        <authorList>
            <person name="de Groot N.N."/>
        </authorList>
    </citation>
    <scope>NUCLEOTIDE SEQUENCE [LARGE SCALE GENOMIC DNA]</scope>
    <source>
        <strain evidence="9 10">DSM 27375</strain>
    </source>
</reference>
<proteinExistence type="inferred from homology"/>
<comment type="subcellular location">
    <subcellularLocation>
        <location evidence="1">Cell membrane</location>
        <topology evidence="1">Multi-pass membrane protein</topology>
    </subcellularLocation>
</comment>
<keyword evidence="5 8" id="KW-1133">Transmembrane helix</keyword>
<dbReference type="OrthoDB" id="7865847at2"/>
<sequence length="437" mass="47888">MTEFWRRVLTGNDWLGLALIGAFAHMCYITLLLKGYFATDLSAFYAAGLAIANGTPDIMYDTVPTGLVIGTPERIQSLMADAGLPIDQTPPYLYPPIWAYLLAPLTRVLSIHTFFDVMMGVQSFMLAMMPWIGYRIARPRALKAPIWLLCGFFLLFVSTTNLTAVAQNQLQITVTFITMLGLLALTRGKSKTAGVLIGVAAALKIAPAVFGLLLLIRRDWRALAAMAVTGLGLLAISLMFGGLPLHLTMLERLQDINAATILSRANLSPEMVLYELRRVVLSIPPNVTRMGTSAVFDAPAWIQILPKLCFLGALIWIVIVHLRHHTTVGLEALVLSLAVALFGPLSWMHYFVLPLALTPVLFTVFTPRTSWRWVIAGGFLTSVTLTVRLSDLNQDVMWSPMPGTGYYLALFVTLLIHAAVMPRCKTANGEISAISAT</sequence>
<comment type="similarity">
    <text evidence="7">Belongs to the glycosyltransferase 87 family.</text>
</comment>
<protein>
    <recommendedName>
        <fullName evidence="11">DUF2029 domain-containing protein</fullName>
    </recommendedName>
</protein>
<dbReference type="EMBL" id="FNBL01000007">
    <property type="protein sequence ID" value="SDF78745.1"/>
    <property type="molecule type" value="Genomic_DNA"/>
</dbReference>
<feature type="transmembrane region" description="Helical" evidence="8">
    <location>
        <begin position="300"/>
        <end position="320"/>
    </location>
</feature>
<dbReference type="AlphaFoldDB" id="A0A1G7NXI4"/>
<feature type="transmembrane region" description="Helical" evidence="8">
    <location>
        <begin position="193"/>
        <end position="216"/>
    </location>
</feature>
<evidence type="ECO:0000256" key="5">
    <source>
        <dbReference type="ARBA" id="ARBA00022989"/>
    </source>
</evidence>
<dbReference type="Proteomes" id="UP000182284">
    <property type="component" value="Unassembled WGS sequence"/>
</dbReference>
<evidence type="ECO:0008006" key="11">
    <source>
        <dbReference type="Google" id="ProtNLM"/>
    </source>
</evidence>
<evidence type="ECO:0000256" key="1">
    <source>
        <dbReference type="ARBA" id="ARBA00004651"/>
    </source>
</evidence>
<evidence type="ECO:0000256" key="4">
    <source>
        <dbReference type="ARBA" id="ARBA00022692"/>
    </source>
</evidence>
<evidence type="ECO:0000256" key="3">
    <source>
        <dbReference type="ARBA" id="ARBA00022679"/>
    </source>
</evidence>
<keyword evidence="6 8" id="KW-0472">Membrane</keyword>
<dbReference type="GO" id="GO:0016758">
    <property type="term" value="F:hexosyltransferase activity"/>
    <property type="evidence" value="ECO:0007669"/>
    <property type="project" value="InterPro"/>
</dbReference>
<feature type="transmembrane region" description="Helical" evidence="8">
    <location>
        <begin position="223"/>
        <end position="243"/>
    </location>
</feature>
<evidence type="ECO:0000256" key="7">
    <source>
        <dbReference type="ARBA" id="ARBA00024033"/>
    </source>
</evidence>
<keyword evidence="2" id="KW-1003">Cell membrane</keyword>
<evidence type="ECO:0000313" key="9">
    <source>
        <dbReference type="EMBL" id="SDF78745.1"/>
    </source>
</evidence>
<evidence type="ECO:0000256" key="6">
    <source>
        <dbReference type="ARBA" id="ARBA00023136"/>
    </source>
</evidence>
<dbReference type="Pfam" id="PF09594">
    <property type="entry name" value="GT87"/>
    <property type="match status" value="1"/>
</dbReference>
<name>A0A1G7NXI4_9RHOB</name>
<evidence type="ECO:0000256" key="2">
    <source>
        <dbReference type="ARBA" id="ARBA00022475"/>
    </source>
</evidence>
<evidence type="ECO:0000256" key="8">
    <source>
        <dbReference type="SAM" id="Phobius"/>
    </source>
</evidence>
<feature type="transmembrane region" description="Helical" evidence="8">
    <location>
        <begin position="332"/>
        <end position="353"/>
    </location>
</feature>
<evidence type="ECO:0000313" key="10">
    <source>
        <dbReference type="Proteomes" id="UP000182284"/>
    </source>
</evidence>